<organism evidence="1 2">
    <name type="scientific">Naganishia friedmannii</name>
    <dbReference type="NCBI Taxonomy" id="89922"/>
    <lineage>
        <taxon>Eukaryota</taxon>
        <taxon>Fungi</taxon>
        <taxon>Dikarya</taxon>
        <taxon>Basidiomycota</taxon>
        <taxon>Agaricomycotina</taxon>
        <taxon>Tremellomycetes</taxon>
        <taxon>Filobasidiales</taxon>
        <taxon>Filobasidiaceae</taxon>
        <taxon>Naganishia</taxon>
    </lineage>
</organism>
<sequence>MGNGSTGRAYPVFPDVEAARLLDPRRGSPGAVGDVGLGGTLVALGGVPPGALSLSPMLGWTTPRFLGGGRGADCDDRRVAKAGRCAVASTVVSKKDLPVGGGGSKSSWR</sequence>
<evidence type="ECO:0000313" key="1">
    <source>
        <dbReference type="EMBL" id="KAJ9097149.1"/>
    </source>
</evidence>
<comment type="caution">
    <text evidence="1">The sequence shown here is derived from an EMBL/GenBank/DDBJ whole genome shotgun (WGS) entry which is preliminary data.</text>
</comment>
<dbReference type="EMBL" id="JASBWT010000017">
    <property type="protein sequence ID" value="KAJ9097149.1"/>
    <property type="molecule type" value="Genomic_DNA"/>
</dbReference>
<name>A0ACC2VCN3_9TREE</name>
<accession>A0ACC2VCN3</accession>
<evidence type="ECO:0000313" key="2">
    <source>
        <dbReference type="Proteomes" id="UP001227268"/>
    </source>
</evidence>
<reference evidence="1" key="1">
    <citation type="submission" date="2023-04" db="EMBL/GenBank/DDBJ databases">
        <title>Draft Genome sequencing of Naganishia species isolated from polar environments using Oxford Nanopore Technology.</title>
        <authorList>
            <person name="Leo P."/>
            <person name="Venkateswaran K."/>
        </authorList>
    </citation>
    <scope>NUCLEOTIDE SEQUENCE</scope>
    <source>
        <strain evidence="1">MNA-CCFEE 5423</strain>
    </source>
</reference>
<keyword evidence="2" id="KW-1185">Reference proteome</keyword>
<dbReference type="Proteomes" id="UP001227268">
    <property type="component" value="Unassembled WGS sequence"/>
</dbReference>
<proteinExistence type="predicted"/>
<protein>
    <submittedName>
        <fullName evidence="1">Uncharacterized protein</fullName>
    </submittedName>
</protein>
<gene>
    <name evidence="1" type="ORF">QFC21_004818</name>
</gene>